<sequence>MLYFNCQKLFVVRRFVFLFFWRLISRLFFSFREAFCLFGSLYLRYPKLFFYDVSKYIYSLRYSPYAKLGRLPEASLLKEGNVYGETPWSVLSKISKTFDITSQDILYDLGCGLGKACFWFSDVVRCQVIGIDNQPSFIHFSRGIHRKLSSGLTLFCIEDFKNVSLLGASYVYFYGSSFSRRLLNHIILALSEMAPGSVVISISFPLDSFPKGKEAFFTEKSCSVRFPWGKTKAYKNIRKN</sequence>
<protein>
    <submittedName>
        <fullName evidence="2">Histone methylation protein DOT1</fullName>
    </submittedName>
</protein>
<keyword evidence="3" id="KW-1185">Reference proteome</keyword>
<dbReference type="InterPro" id="IPR025789">
    <property type="entry name" value="DOT1_dom"/>
</dbReference>
<feature type="domain" description="DOT1" evidence="1">
    <location>
        <begin position="81"/>
        <end position="158"/>
    </location>
</feature>
<gene>
    <name evidence="2" type="ORF">C10C_0990</name>
</gene>
<dbReference type="KEGG" id="csee:C10C_0990"/>
<dbReference type="Proteomes" id="UP000244926">
    <property type="component" value="Chromosome I"/>
</dbReference>
<name>A0A2R8FCI0_9CHLA</name>
<accession>A0A2R8FCI0</accession>
<dbReference type="GO" id="GO:0031151">
    <property type="term" value="F:histone H3K79 methyltransferase activity"/>
    <property type="evidence" value="ECO:0007669"/>
    <property type="project" value="InterPro"/>
</dbReference>
<organism evidence="2 3">
    <name type="scientific">Chlamydia serpentis</name>
    <dbReference type="NCBI Taxonomy" id="1967782"/>
    <lineage>
        <taxon>Bacteria</taxon>
        <taxon>Pseudomonadati</taxon>
        <taxon>Chlamydiota</taxon>
        <taxon>Chlamydiia</taxon>
        <taxon>Chlamydiales</taxon>
        <taxon>Chlamydiaceae</taxon>
        <taxon>Chlamydia/Chlamydophila group</taxon>
        <taxon>Chlamydia</taxon>
    </lineage>
</organism>
<evidence type="ECO:0000313" key="3">
    <source>
        <dbReference type="Proteomes" id="UP000244926"/>
    </source>
</evidence>
<dbReference type="AlphaFoldDB" id="A0A2R8FCI0"/>
<evidence type="ECO:0000259" key="1">
    <source>
        <dbReference type="Pfam" id="PF08123"/>
    </source>
</evidence>
<dbReference type="InterPro" id="IPR021180">
    <property type="entry name" value="Protein_Lys_MeTrfase_predicted"/>
</dbReference>
<reference evidence="3" key="1">
    <citation type="submission" date="2017-11" db="EMBL/GenBank/DDBJ databases">
        <authorList>
            <person name="Seth-Smith MB H."/>
        </authorList>
    </citation>
    <scope>NUCLEOTIDE SEQUENCE [LARGE SCALE GENOMIC DNA]</scope>
</reference>
<dbReference type="EMBL" id="LT993738">
    <property type="protein sequence ID" value="SPN74123.1"/>
    <property type="molecule type" value="Genomic_DNA"/>
</dbReference>
<dbReference type="CDD" id="cd02440">
    <property type="entry name" value="AdoMet_MTases"/>
    <property type="match status" value="1"/>
</dbReference>
<dbReference type="Gene3D" id="3.40.50.150">
    <property type="entry name" value="Vaccinia Virus protein VP39"/>
    <property type="match status" value="1"/>
</dbReference>
<dbReference type="InterPro" id="IPR029063">
    <property type="entry name" value="SAM-dependent_MTases_sf"/>
</dbReference>
<proteinExistence type="predicted"/>
<dbReference type="SUPFAM" id="SSF53335">
    <property type="entry name" value="S-adenosyl-L-methionine-dependent methyltransferases"/>
    <property type="match status" value="1"/>
</dbReference>
<dbReference type="PIRSF" id="PIRSF029047">
    <property type="entry name" value="Protein_Lys_MeTrfase_predicted"/>
    <property type="match status" value="1"/>
</dbReference>
<dbReference type="OrthoDB" id="9780095at2"/>
<dbReference type="Pfam" id="PF08123">
    <property type="entry name" value="DOT1"/>
    <property type="match status" value="1"/>
</dbReference>
<evidence type="ECO:0000313" key="2">
    <source>
        <dbReference type="EMBL" id="SPN74123.1"/>
    </source>
</evidence>